<dbReference type="Pfam" id="PF00248">
    <property type="entry name" value="Aldo_ket_red"/>
    <property type="match status" value="1"/>
</dbReference>
<evidence type="ECO:0000256" key="5">
    <source>
        <dbReference type="PIRSR" id="PIRSR000097-2"/>
    </source>
</evidence>
<dbReference type="PANTHER" id="PTHR43827:SF3">
    <property type="entry name" value="NADP-DEPENDENT OXIDOREDUCTASE DOMAIN-CONTAINING PROTEIN"/>
    <property type="match status" value="1"/>
</dbReference>
<proteinExistence type="inferred from homology"/>
<feature type="domain" description="NADP-dependent oxidoreductase" evidence="8">
    <location>
        <begin position="16"/>
        <end position="256"/>
    </location>
</feature>
<dbReference type="InterPro" id="IPR020471">
    <property type="entry name" value="AKR"/>
</dbReference>
<evidence type="ECO:0000256" key="3">
    <source>
        <dbReference type="ARBA" id="ARBA00023002"/>
    </source>
</evidence>
<dbReference type="InterPro" id="IPR018170">
    <property type="entry name" value="Aldo/ket_reductase_CS"/>
</dbReference>
<dbReference type="FunFam" id="3.20.20.100:FF:000002">
    <property type="entry name" value="2,5-diketo-D-gluconic acid reductase A"/>
    <property type="match status" value="1"/>
</dbReference>
<comment type="similarity">
    <text evidence="1">Belongs to the aldo/keto reductase family.</text>
</comment>
<dbReference type="PRINTS" id="PR00069">
    <property type="entry name" value="ALDKETRDTASE"/>
</dbReference>
<dbReference type="SUPFAM" id="SSF51430">
    <property type="entry name" value="NAD(P)-linked oxidoreductase"/>
    <property type="match status" value="1"/>
</dbReference>
<evidence type="ECO:0000256" key="2">
    <source>
        <dbReference type="ARBA" id="ARBA00022857"/>
    </source>
</evidence>
<dbReference type="InterPro" id="IPR023210">
    <property type="entry name" value="NADP_OxRdtase_dom"/>
</dbReference>
<dbReference type="GO" id="GO:0016616">
    <property type="term" value="F:oxidoreductase activity, acting on the CH-OH group of donors, NAD or NADP as acceptor"/>
    <property type="evidence" value="ECO:0007669"/>
    <property type="project" value="UniProtKB-ARBA"/>
</dbReference>
<evidence type="ECO:0000259" key="8">
    <source>
        <dbReference type="Pfam" id="PF00248"/>
    </source>
</evidence>
<dbReference type="PROSITE" id="PS00798">
    <property type="entry name" value="ALDOKETO_REDUCTASE_1"/>
    <property type="match status" value="1"/>
</dbReference>
<evidence type="ECO:0000256" key="6">
    <source>
        <dbReference type="PIRSR" id="PIRSR000097-3"/>
    </source>
</evidence>
<accession>A0A6J4TQ52</accession>
<keyword evidence="2" id="KW-0521">NADP</keyword>
<protein>
    <submittedName>
        <fullName evidence="9">Oxidoreductase of aldo/keto reductase family, subgroup 1</fullName>
    </submittedName>
</protein>
<dbReference type="InterPro" id="IPR036812">
    <property type="entry name" value="NAD(P)_OxRdtase_dom_sf"/>
</dbReference>
<dbReference type="Gene3D" id="3.20.20.100">
    <property type="entry name" value="NADP-dependent oxidoreductase domain"/>
    <property type="match status" value="1"/>
</dbReference>
<dbReference type="PROSITE" id="PS00062">
    <property type="entry name" value="ALDOKETO_REDUCTASE_2"/>
    <property type="match status" value="1"/>
</dbReference>
<feature type="binding site" evidence="5">
    <location>
        <position position="107"/>
    </location>
    <ligand>
        <name>substrate</name>
    </ligand>
</feature>
<gene>
    <name evidence="9" type="ORF">AVDCRST_MAG85-3558</name>
</gene>
<dbReference type="PIRSF" id="PIRSF000097">
    <property type="entry name" value="AKR"/>
    <property type="match status" value="1"/>
</dbReference>
<organism evidence="9">
    <name type="scientific">uncultured Solirubrobacteraceae bacterium</name>
    <dbReference type="NCBI Taxonomy" id="1162706"/>
    <lineage>
        <taxon>Bacteria</taxon>
        <taxon>Bacillati</taxon>
        <taxon>Actinomycetota</taxon>
        <taxon>Thermoleophilia</taxon>
        <taxon>Solirubrobacterales</taxon>
        <taxon>Solirubrobacteraceae</taxon>
        <taxon>environmental samples</taxon>
    </lineage>
</organism>
<dbReference type="AlphaFoldDB" id="A0A6J4TQ52"/>
<feature type="active site" description="Proton donor" evidence="4">
    <location>
        <position position="49"/>
    </location>
</feature>
<evidence type="ECO:0000313" key="9">
    <source>
        <dbReference type="EMBL" id="CAA9529668.1"/>
    </source>
</evidence>
<name>A0A6J4TQ52_9ACTN</name>
<evidence type="ECO:0000256" key="1">
    <source>
        <dbReference type="ARBA" id="ARBA00007905"/>
    </source>
</evidence>
<reference evidence="9" key="1">
    <citation type="submission" date="2020-02" db="EMBL/GenBank/DDBJ databases">
        <authorList>
            <person name="Meier V. D."/>
        </authorList>
    </citation>
    <scope>NUCLEOTIDE SEQUENCE</scope>
    <source>
        <strain evidence="9">AVDCRST_MAG85</strain>
    </source>
</reference>
<feature type="site" description="Lowers pKa of active site Tyr" evidence="6">
    <location>
        <position position="74"/>
    </location>
</feature>
<evidence type="ECO:0000256" key="4">
    <source>
        <dbReference type="PIRSR" id="PIRSR000097-1"/>
    </source>
</evidence>
<dbReference type="PANTHER" id="PTHR43827">
    <property type="entry name" value="2,5-DIKETO-D-GLUCONIC ACID REDUCTASE"/>
    <property type="match status" value="1"/>
</dbReference>
<feature type="compositionally biased region" description="Basic and acidic residues" evidence="7">
    <location>
        <begin position="253"/>
        <end position="263"/>
    </location>
</feature>
<dbReference type="EMBL" id="CADCVT010000394">
    <property type="protein sequence ID" value="CAA9529668.1"/>
    <property type="molecule type" value="Genomic_DNA"/>
</dbReference>
<feature type="region of interest" description="Disordered" evidence="7">
    <location>
        <begin position="253"/>
        <end position="277"/>
    </location>
</feature>
<sequence>MTDTTVSIQGSDVPALGFGTWQLKGKDCSEGVATALQAGYRHIDTARIYENEAEVGEGLRAGGVAREEIWVTSKVWTSDFTRDRVRRATEKSLEALGIEQLDLYLMHWHNPDVPLEETLTALREVQEEGLVRHIGVSNFTVALVDEARRHATIFANQVEYHPYLGQAKLVAQAQEHDILLEAYSPFAHGLLHDDEVLTEIGRAHGKSAGQVALRWLLDHPNVCALPKATAPERIRQNLEVFDFELSDEERRRIDGLERGKRTADPAWAPDWDEPSAA</sequence>
<evidence type="ECO:0000256" key="7">
    <source>
        <dbReference type="SAM" id="MobiDB-lite"/>
    </source>
</evidence>
<keyword evidence="3" id="KW-0560">Oxidoreductase</keyword>